<feature type="compositionally biased region" description="Acidic residues" evidence="1">
    <location>
        <begin position="18"/>
        <end position="28"/>
    </location>
</feature>
<gene>
    <name evidence="2" type="ORF">NQ317_006014</name>
</gene>
<evidence type="ECO:0000256" key="1">
    <source>
        <dbReference type="SAM" id="MobiDB-lite"/>
    </source>
</evidence>
<reference evidence="2" key="1">
    <citation type="journal article" date="2023" name="Insect Mol. Biol.">
        <title>Genome sequencing provides insights into the evolution of gene families encoding plant cell wall-degrading enzymes in longhorned beetles.</title>
        <authorList>
            <person name="Shin N.R."/>
            <person name="Okamura Y."/>
            <person name="Kirsch R."/>
            <person name="Pauchet Y."/>
        </authorList>
    </citation>
    <scope>NUCLEOTIDE SEQUENCE</scope>
    <source>
        <strain evidence="2">MMC_N1</strain>
    </source>
</reference>
<protein>
    <submittedName>
        <fullName evidence="2">Uncharacterized protein</fullName>
    </submittedName>
</protein>
<organism evidence="2 3">
    <name type="scientific">Molorchus minor</name>
    <dbReference type="NCBI Taxonomy" id="1323400"/>
    <lineage>
        <taxon>Eukaryota</taxon>
        <taxon>Metazoa</taxon>
        <taxon>Ecdysozoa</taxon>
        <taxon>Arthropoda</taxon>
        <taxon>Hexapoda</taxon>
        <taxon>Insecta</taxon>
        <taxon>Pterygota</taxon>
        <taxon>Neoptera</taxon>
        <taxon>Endopterygota</taxon>
        <taxon>Coleoptera</taxon>
        <taxon>Polyphaga</taxon>
        <taxon>Cucujiformia</taxon>
        <taxon>Chrysomeloidea</taxon>
        <taxon>Cerambycidae</taxon>
        <taxon>Lamiinae</taxon>
        <taxon>Monochamini</taxon>
        <taxon>Molorchus</taxon>
    </lineage>
</organism>
<name>A0ABQ9J2B8_9CUCU</name>
<sequence>MASKAQRIKYVFDNEMSTSEDDSYEDTDYVPSNTPKLPVARKTAHPWEETEQKSNCLNRMFPESNLEYNIFPSPDHGFDKLPCDLLNEFPLDIPDIPSDLLCSFPFEEEKSDDKSSIALEEHNYTVQREKMF</sequence>
<dbReference type="Proteomes" id="UP001162164">
    <property type="component" value="Unassembled WGS sequence"/>
</dbReference>
<evidence type="ECO:0000313" key="2">
    <source>
        <dbReference type="EMBL" id="KAJ8971712.1"/>
    </source>
</evidence>
<dbReference type="EMBL" id="JAPWTJ010001442">
    <property type="protein sequence ID" value="KAJ8971712.1"/>
    <property type="molecule type" value="Genomic_DNA"/>
</dbReference>
<feature type="region of interest" description="Disordered" evidence="1">
    <location>
        <begin position="15"/>
        <end position="48"/>
    </location>
</feature>
<proteinExistence type="predicted"/>
<accession>A0ABQ9J2B8</accession>
<keyword evidence="3" id="KW-1185">Reference proteome</keyword>
<evidence type="ECO:0000313" key="3">
    <source>
        <dbReference type="Proteomes" id="UP001162164"/>
    </source>
</evidence>
<comment type="caution">
    <text evidence="2">The sequence shown here is derived from an EMBL/GenBank/DDBJ whole genome shotgun (WGS) entry which is preliminary data.</text>
</comment>